<name>A0A3D9YXD2_9HYPH</name>
<evidence type="ECO:0000313" key="2">
    <source>
        <dbReference type="EMBL" id="REF87342.1"/>
    </source>
</evidence>
<feature type="chain" id="PRO_5017756957" evidence="1">
    <location>
        <begin position="21"/>
        <end position="237"/>
    </location>
</feature>
<dbReference type="AlphaFoldDB" id="A0A3D9YXD2"/>
<dbReference type="InterPro" id="IPR045767">
    <property type="entry name" value="DUF6134"/>
</dbReference>
<feature type="signal peptide" evidence="1">
    <location>
        <begin position="1"/>
        <end position="20"/>
    </location>
</feature>
<comment type="caution">
    <text evidence="2">The sequence shown here is derived from an EMBL/GenBank/DDBJ whole genome shotgun (WGS) entry which is preliminary data.</text>
</comment>
<accession>A0A3D9YXD2</accession>
<protein>
    <submittedName>
        <fullName evidence="2">Uncharacterized protein</fullName>
    </submittedName>
</protein>
<dbReference type="Proteomes" id="UP000256900">
    <property type="component" value="Unassembled WGS sequence"/>
</dbReference>
<proteinExistence type="predicted"/>
<dbReference type="OrthoDB" id="6086999at2"/>
<dbReference type="Pfam" id="PF19630">
    <property type="entry name" value="DUF6134"/>
    <property type="match status" value="1"/>
</dbReference>
<gene>
    <name evidence="2" type="ORF">DES32_0962</name>
</gene>
<organism evidence="2 3">
    <name type="scientific">Methylovirgula ligni</name>
    <dbReference type="NCBI Taxonomy" id="569860"/>
    <lineage>
        <taxon>Bacteria</taxon>
        <taxon>Pseudomonadati</taxon>
        <taxon>Pseudomonadota</taxon>
        <taxon>Alphaproteobacteria</taxon>
        <taxon>Hyphomicrobiales</taxon>
        <taxon>Beijerinckiaceae</taxon>
        <taxon>Methylovirgula</taxon>
    </lineage>
</organism>
<dbReference type="EMBL" id="QUMO01000002">
    <property type="protein sequence ID" value="REF87342.1"/>
    <property type="molecule type" value="Genomic_DNA"/>
</dbReference>
<sequence length="237" mass="25799">MLGKHTLLLGLFALFPFGVAAQSAGNDAVKAAEPPAASAAIVAPTTEERVFDITRDGNKIGTQIVDITRDGDETTVKFKTHIEVEIMFVVVHRFDHIATEIWNGGKFVSYKAFTKENSDVNKLTAVAKGDKIALTVNGEEKDVDGNLVFASFWKPDFVGQKALLHPDTGHELAVEVADLGDDTITLKDGSSVKARHYKISGDIERDLWFDGDNLIRIKLFGSDHSTIVSELTSAKTN</sequence>
<evidence type="ECO:0000256" key="1">
    <source>
        <dbReference type="SAM" id="SignalP"/>
    </source>
</evidence>
<reference evidence="2 3" key="1">
    <citation type="submission" date="2018-08" db="EMBL/GenBank/DDBJ databases">
        <title>Genomic Encyclopedia of Type Strains, Phase IV (KMG-IV): sequencing the most valuable type-strain genomes for metagenomic binning, comparative biology and taxonomic classification.</title>
        <authorList>
            <person name="Goeker M."/>
        </authorList>
    </citation>
    <scope>NUCLEOTIDE SEQUENCE [LARGE SCALE GENOMIC DNA]</scope>
    <source>
        <strain evidence="2 3">BW863</strain>
    </source>
</reference>
<evidence type="ECO:0000313" key="3">
    <source>
        <dbReference type="Proteomes" id="UP000256900"/>
    </source>
</evidence>
<keyword evidence="3" id="KW-1185">Reference proteome</keyword>
<keyword evidence="1" id="KW-0732">Signal</keyword>
<dbReference type="RefSeq" id="WP_129396381.1">
    <property type="nucleotide sequence ID" value="NZ_CP025086.1"/>
</dbReference>